<dbReference type="HOGENOM" id="CLU_419452_0_0_1"/>
<dbReference type="AlphaFoldDB" id="F0VZJ3"/>
<reference evidence="3" key="2">
    <citation type="submission" date="2011-02" db="EMBL/GenBank/DDBJ databases">
        <authorList>
            <person name="MacLean D."/>
        </authorList>
    </citation>
    <scope>NUCLEOTIDE SEQUENCE</scope>
</reference>
<feature type="domain" description="WRKY19-like zinc finger" evidence="2">
    <location>
        <begin position="499"/>
        <end position="521"/>
    </location>
</feature>
<evidence type="ECO:0000256" key="1">
    <source>
        <dbReference type="SAM" id="MobiDB-lite"/>
    </source>
</evidence>
<dbReference type="Gene3D" id="3.30.40.10">
    <property type="entry name" value="Zinc/RING finger domain, C3HC4 (zinc finger)"/>
    <property type="match status" value="1"/>
</dbReference>
<protein>
    <submittedName>
        <fullName evidence="3">Uncharacterized protein AlNc14C2G331</fullName>
    </submittedName>
</protein>
<dbReference type="PANTHER" id="PTHR31827">
    <property type="entry name" value="EMB|CAB89363.1"/>
    <property type="match status" value="1"/>
</dbReference>
<dbReference type="EMBL" id="FR824047">
    <property type="protein sequence ID" value="CCA14223.1"/>
    <property type="molecule type" value="Genomic_DNA"/>
</dbReference>
<feature type="region of interest" description="Disordered" evidence="1">
    <location>
        <begin position="303"/>
        <end position="327"/>
    </location>
</feature>
<sequence length="654" mass="71395">MESTKQFAVLPTLRNGSNQASTSNGISPQHKSGQNSGCGFLYGTNLSFHNHNSVPQKYAHESLYHPEHGTVTYYNDQMTSNISNQNTLFTSFPIGYHVPLSSHSNGTHNFQFPEHEHVGNSTTAALSSKVDHENDNQPIRSGLGLLVESATSNSSGRDPSEADGPNGTGFYTVPFDVSGGTHAFHGTHGVTSRPPASSDIGPLSAFADTSDYLSGSRSRSIEQQHNASNEHGYIRIKEPEGFWRYGPMSPIGHAETMNQTVPSTMVPLVSPTTNMYHLLPDQLVQCTKLHPQVSRSHHVYSGALRQPHGTHPPTLQDHYDGSSKTTSQSKESQGLCAMCGLSQTSFLVEPCGHFYHTQCAASLRRKAQKVCFCGQEIHHFRWVCQSHGQNPEFTSKRVSDNLPEFCEHDISGRSGNNLMGRNDPAFDVPDSISLPNREMLGGPECDSNHVGNHPPNLFMIDSNQYFIRNGYHTTPSKNAAPMAQSTGSKVSRREYRKLRTCAVEGCNRTIRSRGLCKAHGGGKRCDEPGCNLSDQGGGRCINHGGGKRCQVKDCKNSAQSKGLCKQHGGGSRCTHPGCSKSSQGYGRCRAHGGGRRCRVEGCEKTDRRGGYCVTHGADRKCTVLECMKTARMQGLCTNHYFGKHPVPGTRNTFM</sequence>
<dbReference type="InterPro" id="IPR013083">
    <property type="entry name" value="Znf_RING/FYVE/PHD"/>
</dbReference>
<name>F0VZJ3_9STRA</name>
<feature type="domain" description="WRKY19-like zinc finger" evidence="2">
    <location>
        <begin position="594"/>
        <end position="616"/>
    </location>
</feature>
<reference evidence="3" key="1">
    <citation type="journal article" date="2011" name="PLoS Biol.">
        <title>Gene gain and loss during evolution of obligate parasitism in the white rust pathogen of Arabidopsis thaliana.</title>
        <authorList>
            <person name="Kemen E."/>
            <person name="Gardiner A."/>
            <person name="Schultz-Larsen T."/>
            <person name="Kemen A.C."/>
            <person name="Balmuth A.L."/>
            <person name="Robert-Seilaniantz A."/>
            <person name="Bailey K."/>
            <person name="Holub E."/>
            <person name="Studholme D.J."/>
            <person name="Maclean D."/>
            <person name="Jones J.D."/>
        </authorList>
    </citation>
    <scope>NUCLEOTIDE SEQUENCE</scope>
</reference>
<dbReference type="PANTHER" id="PTHR31827:SF1">
    <property type="entry name" value="EMB|CAB89363.1"/>
    <property type="match status" value="1"/>
</dbReference>
<dbReference type="Pfam" id="PF24906">
    <property type="entry name" value="Zf_WRKY19"/>
    <property type="match status" value="5"/>
</dbReference>
<feature type="region of interest" description="Disordered" evidence="1">
    <location>
        <begin position="1"/>
        <end position="34"/>
    </location>
</feature>
<evidence type="ECO:0000259" key="2">
    <source>
        <dbReference type="Pfam" id="PF24906"/>
    </source>
</evidence>
<evidence type="ECO:0000313" key="3">
    <source>
        <dbReference type="EMBL" id="CCA14223.1"/>
    </source>
</evidence>
<proteinExistence type="predicted"/>
<accession>F0VZJ3</accession>
<dbReference type="InterPro" id="IPR056866">
    <property type="entry name" value="Znf_WRKY19"/>
</dbReference>
<feature type="region of interest" description="Disordered" evidence="1">
    <location>
        <begin position="114"/>
        <end position="172"/>
    </location>
</feature>
<feature type="domain" description="WRKY19-like zinc finger" evidence="2">
    <location>
        <begin position="546"/>
        <end position="569"/>
    </location>
</feature>
<gene>
    <name evidence="3" type="primary">AlNc14C2G331</name>
    <name evidence="3" type="ORF">ALNC14_003660</name>
</gene>
<feature type="domain" description="WRKY19-like zinc finger" evidence="2">
    <location>
        <begin position="522"/>
        <end position="545"/>
    </location>
</feature>
<feature type="domain" description="WRKY19-like zinc finger" evidence="2">
    <location>
        <begin position="570"/>
        <end position="593"/>
    </location>
</feature>
<feature type="compositionally biased region" description="Polar residues" evidence="1">
    <location>
        <begin position="14"/>
        <end position="34"/>
    </location>
</feature>
<organism evidence="3">
    <name type="scientific">Albugo laibachii Nc14</name>
    <dbReference type="NCBI Taxonomy" id="890382"/>
    <lineage>
        <taxon>Eukaryota</taxon>
        <taxon>Sar</taxon>
        <taxon>Stramenopiles</taxon>
        <taxon>Oomycota</taxon>
        <taxon>Peronosporomycetes</taxon>
        <taxon>Albuginales</taxon>
        <taxon>Albuginaceae</taxon>
        <taxon>Albugo</taxon>
    </lineage>
</organism>